<proteinExistence type="inferred from homology"/>
<dbReference type="Gene3D" id="1.20.1310.10">
    <property type="entry name" value="Cullin Repeats"/>
    <property type="match status" value="1"/>
</dbReference>
<dbReference type="InterPro" id="IPR001373">
    <property type="entry name" value="Cullin_N"/>
</dbReference>
<dbReference type="EMBL" id="JACAZI010000002">
    <property type="protein sequence ID" value="KAF7369610.1"/>
    <property type="molecule type" value="Genomic_DNA"/>
</dbReference>
<evidence type="ECO:0000256" key="1">
    <source>
        <dbReference type="ARBA" id="ARBA00006019"/>
    </source>
</evidence>
<reference evidence="3" key="1">
    <citation type="submission" date="2020-05" db="EMBL/GenBank/DDBJ databases">
        <title>Mycena genomes resolve the evolution of fungal bioluminescence.</title>
        <authorList>
            <person name="Tsai I.J."/>
        </authorList>
    </citation>
    <scope>NUCLEOTIDE SEQUENCE</scope>
    <source>
        <strain evidence="3">CCC161011</strain>
    </source>
</reference>
<dbReference type="InterPro" id="IPR016159">
    <property type="entry name" value="Cullin_repeat-like_dom_sf"/>
</dbReference>
<comment type="similarity">
    <text evidence="1">Belongs to the cullin family.</text>
</comment>
<evidence type="ECO:0000259" key="2">
    <source>
        <dbReference type="Pfam" id="PF00888"/>
    </source>
</evidence>
<evidence type="ECO:0000313" key="4">
    <source>
        <dbReference type="Proteomes" id="UP000620124"/>
    </source>
</evidence>
<dbReference type="AlphaFoldDB" id="A0A8H7DCR3"/>
<sequence>MQTQPVVNIDRVWNTVLMPKLHDIFCGDAKVSYQAYIDTYGSVYTILQPDAYAKTANNNGQELYCRLFDFFDTYALKVYAAAPANDAELHRIYQAAWARFHPGLVLFKGLFTLLNKGWVRCQRAAGNMAILELGEMALAAWGANVLEPISPRLRMADVTCSFAGTSLDTDTVSTEFVWI</sequence>
<name>A0A8H7DCR3_9AGAR</name>
<feature type="domain" description="Cullin N-terminal" evidence="2">
    <location>
        <begin position="17"/>
        <end position="154"/>
    </location>
</feature>
<evidence type="ECO:0000313" key="3">
    <source>
        <dbReference type="EMBL" id="KAF7369610.1"/>
    </source>
</evidence>
<keyword evidence="4" id="KW-1185">Reference proteome</keyword>
<accession>A0A8H7DCR3</accession>
<comment type="caution">
    <text evidence="3">The sequence shown here is derived from an EMBL/GenBank/DDBJ whole genome shotgun (WGS) entry which is preliminary data.</text>
</comment>
<dbReference type="SUPFAM" id="SSF74788">
    <property type="entry name" value="Cullin repeat-like"/>
    <property type="match status" value="1"/>
</dbReference>
<gene>
    <name evidence="3" type="ORF">MVEN_00291800</name>
</gene>
<protein>
    <recommendedName>
        <fullName evidence="2">Cullin N-terminal domain-containing protein</fullName>
    </recommendedName>
</protein>
<dbReference type="Proteomes" id="UP000620124">
    <property type="component" value="Unassembled WGS sequence"/>
</dbReference>
<organism evidence="3 4">
    <name type="scientific">Mycena venus</name>
    <dbReference type="NCBI Taxonomy" id="2733690"/>
    <lineage>
        <taxon>Eukaryota</taxon>
        <taxon>Fungi</taxon>
        <taxon>Dikarya</taxon>
        <taxon>Basidiomycota</taxon>
        <taxon>Agaricomycotina</taxon>
        <taxon>Agaricomycetes</taxon>
        <taxon>Agaricomycetidae</taxon>
        <taxon>Agaricales</taxon>
        <taxon>Marasmiineae</taxon>
        <taxon>Mycenaceae</taxon>
        <taxon>Mycena</taxon>
    </lineage>
</organism>
<dbReference type="Pfam" id="PF00888">
    <property type="entry name" value="Cullin"/>
    <property type="match status" value="1"/>
</dbReference>
<dbReference type="OrthoDB" id="10404771at2759"/>